<comment type="caution">
    <text evidence="2">The sequence shown here is derived from an EMBL/GenBank/DDBJ whole genome shotgun (WGS) entry which is preliminary data.</text>
</comment>
<protein>
    <recommendedName>
        <fullName evidence="4">Secreted protein</fullName>
    </recommendedName>
</protein>
<reference evidence="3" key="1">
    <citation type="journal article" date="2019" name="Int. J. Syst. Evol. Microbiol.">
        <title>The Global Catalogue of Microorganisms (GCM) 10K type strain sequencing project: providing services to taxonomists for standard genome sequencing and annotation.</title>
        <authorList>
            <consortium name="The Broad Institute Genomics Platform"/>
            <consortium name="The Broad Institute Genome Sequencing Center for Infectious Disease"/>
            <person name="Wu L."/>
            <person name="Ma J."/>
        </authorList>
    </citation>
    <scope>NUCLEOTIDE SEQUENCE [LARGE SCALE GENOMIC DNA]</scope>
    <source>
        <strain evidence="3">CGMCC 4.7144</strain>
    </source>
</reference>
<dbReference type="EMBL" id="JBHSQS010000006">
    <property type="protein sequence ID" value="MFC5924223.1"/>
    <property type="molecule type" value="Genomic_DNA"/>
</dbReference>
<evidence type="ECO:0000313" key="3">
    <source>
        <dbReference type="Proteomes" id="UP001596226"/>
    </source>
</evidence>
<organism evidence="2 3">
    <name type="scientific">Micromonospora vulcania</name>
    <dbReference type="NCBI Taxonomy" id="1441873"/>
    <lineage>
        <taxon>Bacteria</taxon>
        <taxon>Bacillati</taxon>
        <taxon>Actinomycetota</taxon>
        <taxon>Actinomycetes</taxon>
        <taxon>Micromonosporales</taxon>
        <taxon>Micromonosporaceae</taxon>
        <taxon>Micromonospora</taxon>
    </lineage>
</organism>
<dbReference type="RefSeq" id="WP_377510469.1">
    <property type="nucleotide sequence ID" value="NZ_JBHSQS010000006.1"/>
</dbReference>
<gene>
    <name evidence="2" type="ORF">ACFQGL_12800</name>
</gene>
<keyword evidence="3" id="KW-1185">Reference proteome</keyword>
<name>A0ABW1H5F1_9ACTN</name>
<accession>A0ABW1H5F1</accession>
<evidence type="ECO:0008006" key="4">
    <source>
        <dbReference type="Google" id="ProtNLM"/>
    </source>
</evidence>
<dbReference type="InterPro" id="IPR006311">
    <property type="entry name" value="TAT_signal"/>
</dbReference>
<evidence type="ECO:0000313" key="2">
    <source>
        <dbReference type="EMBL" id="MFC5924223.1"/>
    </source>
</evidence>
<dbReference type="PROSITE" id="PS51318">
    <property type="entry name" value="TAT"/>
    <property type="match status" value="1"/>
</dbReference>
<feature type="signal peptide" evidence="1">
    <location>
        <begin position="1"/>
        <end position="29"/>
    </location>
</feature>
<feature type="chain" id="PRO_5045338720" description="Secreted protein" evidence="1">
    <location>
        <begin position="30"/>
        <end position="139"/>
    </location>
</feature>
<dbReference type="Proteomes" id="UP001596226">
    <property type="component" value="Unassembled WGS sequence"/>
</dbReference>
<evidence type="ECO:0000256" key="1">
    <source>
        <dbReference type="SAM" id="SignalP"/>
    </source>
</evidence>
<proteinExistence type="predicted"/>
<sequence>MRGARRGALAIAALVGVASTLLTPTAASAAYYGDETNYTAISSGPTGDYVCVDHTGVTVCLKPNGDELYVRDIRADGYAAVLEWNLQSGRWGSCVNNLGSGNWGLCNKDFPESDRIYFNGARYNSGNLVDRGWEQVWHT</sequence>
<keyword evidence="1" id="KW-0732">Signal</keyword>